<feature type="transmembrane region" description="Helical" evidence="1">
    <location>
        <begin position="272"/>
        <end position="290"/>
    </location>
</feature>
<dbReference type="CDD" id="cd06174">
    <property type="entry name" value="MFS"/>
    <property type="match status" value="1"/>
</dbReference>
<proteinExistence type="predicted"/>
<keyword evidence="1" id="KW-1133">Transmembrane helix</keyword>
<evidence type="ECO:0000313" key="2">
    <source>
        <dbReference type="EMBL" id="GAA6170164.1"/>
    </source>
</evidence>
<dbReference type="InterPro" id="IPR010645">
    <property type="entry name" value="MFS_4"/>
</dbReference>
<keyword evidence="3" id="KW-1185">Reference proteome</keyword>
<feature type="transmembrane region" description="Helical" evidence="1">
    <location>
        <begin position="12"/>
        <end position="33"/>
    </location>
</feature>
<dbReference type="RefSeq" id="WP_353304495.1">
    <property type="nucleotide sequence ID" value="NZ_BAABWN010000020.1"/>
</dbReference>
<dbReference type="Pfam" id="PF06779">
    <property type="entry name" value="MFS_4"/>
    <property type="match status" value="1"/>
</dbReference>
<feature type="transmembrane region" description="Helical" evidence="1">
    <location>
        <begin position="80"/>
        <end position="98"/>
    </location>
</feature>
<name>A0ABQ0AET0_9GAMM</name>
<organism evidence="2 3">
    <name type="scientific">Sessilibacter corallicola</name>
    <dbReference type="NCBI Taxonomy" id="2904075"/>
    <lineage>
        <taxon>Bacteria</taxon>
        <taxon>Pseudomonadati</taxon>
        <taxon>Pseudomonadota</taxon>
        <taxon>Gammaproteobacteria</taxon>
        <taxon>Cellvibrionales</taxon>
        <taxon>Cellvibrionaceae</taxon>
        <taxon>Sessilibacter</taxon>
    </lineage>
</organism>
<dbReference type="PANTHER" id="PTHR23537:SF1">
    <property type="entry name" value="SUGAR TRANSPORTER"/>
    <property type="match status" value="1"/>
</dbReference>
<accession>A0ABQ0AET0</accession>
<feature type="transmembrane region" description="Helical" evidence="1">
    <location>
        <begin position="170"/>
        <end position="190"/>
    </location>
</feature>
<protein>
    <recommendedName>
        <fullName evidence="4">MFS transporter</fullName>
    </recommendedName>
</protein>
<feature type="transmembrane region" description="Helical" evidence="1">
    <location>
        <begin position="243"/>
        <end position="260"/>
    </location>
</feature>
<evidence type="ECO:0000256" key="1">
    <source>
        <dbReference type="SAM" id="Phobius"/>
    </source>
</evidence>
<evidence type="ECO:0008006" key="4">
    <source>
        <dbReference type="Google" id="ProtNLM"/>
    </source>
</evidence>
<dbReference type="EMBL" id="BAABWN010000020">
    <property type="protein sequence ID" value="GAA6170164.1"/>
    <property type="molecule type" value="Genomic_DNA"/>
</dbReference>
<keyword evidence="1" id="KW-0812">Transmembrane</keyword>
<feature type="transmembrane region" description="Helical" evidence="1">
    <location>
        <begin position="330"/>
        <end position="353"/>
    </location>
</feature>
<feature type="transmembrane region" description="Helical" evidence="1">
    <location>
        <begin position="53"/>
        <end position="73"/>
    </location>
</feature>
<dbReference type="Gene3D" id="1.20.1250.20">
    <property type="entry name" value="MFS general substrate transporter like domains"/>
    <property type="match status" value="1"/>
</dbReference>
<sequence length="401" mass="43431">MSLTHQINNNIWFARWIGFSATFIGIGISRMSFTPLAATAVELEIFPKEATTIIGAALMLGYVTGAIVAGPMIKRLGILMSLRVCFIVALLCQVIEMIDLSVFTWQFTRFFYNAAGGALMVTGPVLAVSKGTSAQKAKTPLWSFVGIGIGAMVSATFMLLPLNLLQQQQLLSVVVFASVGFNLFLLSHITYEQKKSTGKANLPAAAYCVIAGYAMAAACFVPGSVYLSDYAANELKWGSQEGSTLWLFFGIGGLLSTPLISKIYPRYLNGSALAVLFSSKVIALTIFSFFPNKFAFYIAALLSGFGLPNIVLLTSNWLRENLSQDQFSSAWQIATMCFSSGQAVSALILAFIFDWVEVYQTLFVVALGFVLIGLTLVNARFLFPVGQNSEDISTPLNQQAS</sequence>
<dbReference type="Proteomes" id="UP001465153">
    <property type="component" value="Unassembled WGS sequence"/>
</dbReference>
<feature type="transmembrane region" description="Helical" evidence="1">
    <location>
        <begin position="141"/>
        <end position="164"/>
    </location>
</feature>
<gene>
    <name evidence="2" type="ORF">NBRC116591_39770</name>
</gene>
<feature type="transmembrane region" description="Helical" evidence="1">
    <location>
        <begin position="110"/>
        <end position="129"/>
    </location>
</feature>
<comment type="caution">
    <text evidence="2">The sequence shown here is derived from an EMBL/GenBank/DDBJ whole genome shotgun (WGS) entry which is preliminary data.</text>
</comment>
<evidence type="ECO:0000313" key="3">
    <source>
        <dbReference type="Proteomes" id="UP001465153"/>
    </source>
</evidence>
<feature type="transmembrane region" description="Helical" evidence="1">
    <location>
        <begin position="296"/>
        <end position="318"/>
    </location>
</feature>
<dbReference type="PANTHER" id="PTHR23537">
    <property type="match status" value="1"/>
</dbReference>
<dbReference type="SUPFAM" id="SSF103473">
    <property type="entry name" value="MFS general substrate transporter"/>
    <property type="match status" value="1"/>
</dbReference>
<feature type="transmembrane region" description="Helical" evidence="1">
    <location>
        <begin position="359"/>
        <end position="383"/>
    </location>
</feature>
<keyword evidence="1" id="KW-0472">Membrane</keyword>
<dbReference type="InterPro" id="IPR036259">
    <property type="entry name" value="MFS_trans_sf"/>
</dbReference>
<reference evidence="2 3" key="1">
    <citation type="submission" date="2024-04" db="EMBL/GenBank/DDBJ databases">
        <title>Draft genome sequence of Sessilibacter corallicola NBRC 116591.</title>
        <authorList>
            <person name="Miyakawa T."/>
            <person name="Kusuya Y."/>
            <person name="Miura T."/>
        </authorList>
    </citation>
    <scope>NUCLEOTIDE SEQUENCE [LARGE SCALE GENOMIC DNA]</scope>
    <source>
        <strain evidence="2 3">KU-00831-HH</strain>
    </source>
</reference>
<feature type="transmembrane region" description="Helical" evidence="1">
    <location>
        <begin position="202"/>
        <end position="223"/>
    </location>
</feature>